<accession>A0A1J1IXX8</accession>
<proteinExistence type="predicted"/>
<evidence type="ECO:0000313" key="2">
    <source>
        <dbReference type="Proteomes" id="UP000183832"/>
    </source>
</evidence>
<reference evidence="1 2" key="1">
    <citation type="submission" date="2015-04" db="EMBL/GenBank/DDBJ databases">
        <authorList>
            <person name="Syromyatnikov M.Y."/>
            <person name="Popov V.N."/>
        </authorList>
    </citation>
    <scope>NUCLEOTIDE SEQUENCE [LARGE SCALE GENOMIC DNA]</scope>
</reference>
<dbReference type="InterPro" id="IPR018790">
    <property type="entry name" value="DUF2358"/>
</dbReference>
<organism evidence="1 2">
    <name type="scientific">Clunio marinus</name>
    <dbReference type="NCBI Taxonomy" id="568069"/>
    <lineage>
        <taxon>Eukaryota</taxon>
        <taxon>Metazoa</taxon>
        <taxon>Ecdysozoa</taxon>
        <taxon>Arthropoda</taxon>
        <taxon>Hexapoda</taxon>
        <taxon>Insecta</taxon>
        <taxon>Pterygota</taxon>
        <taxon>Neoptera</taxon>
        <taxon>Endopterygota</taxon>
        <taxon>Diptera</taxon>
        <taxon>Nematocera</taxon>
        <taxon>Chironomoidea</taxon>
        <taxon>Chironomidae</taxon>
        <taxon>Clunio</taxon>
    </lineage>
</organism>
<dbReference type="AlphaFoldDB" id="A0A1J1IXX8"/>
<dbReference type="PANTHER" id="PTHR31094">
    <property type="entry name" value="RIKEN CDNA 2310061I04 GENE"/>
    <property type="match status" value="1"/>
</dbReference>
<evidence type="ECO:0000313" key="1">
    <source>
        <dbReference type="EMBL" id="CRL04420.1"/>
    </source>
</evidence>
<dbReference type="Proteomes" id="UP000183832">
    <property type="component" value="Unassembled WGS sequence"/>
</dbReference>
<keyword evidence="2" id="KW-1185">Reference proteome</keyword>
<protein>
    <submittedName>
        <fullName evidence="1">CLUMA_CG017506, isoform A</fullName>
    </submittedName>
</protein>
<dbReference type="PANTHER" id="PTHR31094:SF2">
    <property type="entry name" value="RIKEN CDNA 2310061I04 GENE"/>
    <property type="match status" value="1"/>
</dbReference>
<gene>
    <name evidence="1" type="ORF">CLUMA_CG017506</name>
</gene>
<dbReference type="STRING" id="568069.A0A1J1IXX8"/>
<name>A0A1J1IXX8_9DIPT</name>
<dbReference type="Pfam" id="PF10184">
    <property type="entry name" value="DUF2358"/>
    <property type="match status" value="1"/>
</dbReference>
<dbReference type="OrthoDB" id="44820at2759"/>
<dbReference type="EMBL" id="CVRI01000063">
    <property type="protein sequence ID" value="CRL04420.1"/>
    <property type="molecule type" value="Genomic_DNA"/>
</dbReference>
<sequence>MACFKHLQKNIILFNQYRRSASLLTSIDCRKFAERENEHKPCLQLINNTKLSKEDVKYLVHNQWSSKDIYYYSKVNISTEPNDKDVSNSSNDNRTNEDKLEKVYDTLYKTLPNLFVQPLDYSIYSVNLIFENNIRGMRTVGLQHFVKQVALLRVVGHLKFAYVKFEILKITKHKEDNTVRVRWRVRGISAMRVMLTFWRYKLWKIKEIFDKQESWYDGFSTFYVDDEGAVYKHVVDRLMPDDSKEAILEDSKIAGELPV</sequence>